<proteinExistence type="predicted"/>
<name>A0A1N7D8Q7_9ACTN</name>
<dbReference type="EMBL" id="FTNF01000015">
    <property type="protein sequence ID" value="SIR72202.1"/>
    <property type="molecule type" value="Genomic_DNA"/>
</dbReference>
<dbReference type="InterPro" id="IPR037171">
    <property type="entry name" value="NagB/RpiA_transferase-like"/>
</dbReference>
<dbReference type="InterPro" id="IPR014036">
    <property type="entry name" value="DeoR-like_C"/>
</dbReference>
<feature type="domain" description="HTH deoR-type" evidence="3">
    <location>
        <begin position="18"/>
        <end position="74"/>
    </location>
</feature>
<organism evidence="4 5">
    <name type="scientific">Micromonospora avicenniae</name>
    <dbReference type="NCBI Taxonomy" id="1198245"/>
    <lineage>
        <taxon>Bacteria</taxon>
        <taxon>Bacillati</taxon>
        <taxon>Actinomycetota</taxon>
        <taxon>Actinomycetes</taxon>
        <taxon>Micromonosporales</taxon>
        <taxon>Micromonosporaceae</taxon>
        <taxon>Micromonospora</taxon>
    </lineage>
</organism>
<dbReference type="SMART" id="SM01134">
    <property type="entry name" value="DeoRC"/>
    <property type="match status" value="1"/>
</dbReference>
<dbReference type="InterPro" id="IPR001034">
    <property type="entry name" value="DeoR_HTH"/>
</dbReference>
<dbReference type="Pfam" id="PF08220">
    <property type="entry name" value="HTH_DeoR"/>
    <property type="match status" value="1"/>
</dbReference>
<protein>
    <submittedName>
        <fullName evidence="4">Transcriptional regulator, DeoR family</fullName>
    </submittedName>
</protein>
<dbReference type="PROSITE" id="PS51000">
    <property type="entry name" value="HTH_DEOR_2"/>
    <property type="match status" value="1"/>
</dbReference>
<evidence type="ECO:0000256" key="2">
    <source>
        <dbReference type="ARBA" id="ARBA00023163"/>
    </source>
</evidence>
<dbReference type="STRING" id="1198245.SAMN05444858_115125"/>
<dbReference type="SUPFAM" id="SSF46785">
    <property type="entry name" value="Winged helix' DNA-binding domain"/>
    <property type="match status" value="1"/>
</dbReference>
<dbReference type="PRINTS" id="PR00037">
    <property type="entry name" value="HTHLACR"/>
</dbReference>
<evidence type="ECO:0000313" key="4">
    <source>
        <dbReference type="EMBL" id="SIR72202.1"/>
    </source>
</evidence>
<dbReference type="InterPro" id="IPR050313">
    <property type="entry name" value="Carb_Metab_HTH_regulators"/>
</dbReference>
<dbReference type="SUPFAM" id="SSF100950">
    <property type="entry name" value="NagB/RpiA/CoA transferase-like"/>
    <property type="match status" value="1"/>
</dbReference>
<dbReference type="Proteomes" id="UP000186004">
    <property type="component" value="Unassembled WGS sequence"/>
</dbReference>
<evidence type="ECO:0000259" key="3">
    <source>
        <dbReference type="PROSITE" id="PS51000"/>
    </source>
</evidence>
<dbReference type="Pfam" id="PF00455">
    <property type="entry name" value="DeoRC"/>
    <property type="match status" value="1"/>
</dbReference>
<keyword evidence="1" id="KW-0805">Transcription regulation</keyword>
<dbReference type="InterPro" id="IPR036388">
    <property type="entry name" value="WH-like_DNA-bd_sf"/>
</dbReference>
<dbReference type="AlphaFoldDB" id="A0A1N7D8Q7"/>
<reference evidence="4 5" key="1">
    <citation type="submission" date="2017-01" db="EMBL/GenBank/DDBJ databases">
        <authorList>
            <person name="Mah S.A."/>
            <person name="Swanson W.J."/>
            <person name="Moy G.W."/>
            <person name="Vacquier V.D."/>
        </authorList>
    </citation>
    <scope>NUCLEOTIDE SEQUENCE [LARGE SCALE GENOMIC DNA]</scope>
    <source>
        <strain evidence="4 5">DSM 45758</strain>
    </source>
</reference>
<dbReference type="GO" id="GO:0003700">
    <property type="term" value="F:DNA-binding transcription factor activity"/>
    <property type="evidence" value="ECO:0007669"/>
    <property type="project" value="InterPro"/>
</dbReference>
<gene>
    <name evidence="4" type="ORF">SAMN05444858_115125</name>
</gene>
<dbReference type="PANTHER" id="PTHR30363:SF44">
    <property type="entry name" value="AGA OPERON TRANSCRIPTIONAL REPRESSOR-RELATED"/>
    <property type="match status" value="1"/>
</dbReference>
<keyword evidence="5" id="KW-1185">Reference proteome</keyword>
<evidence type="ECO:0000313" key="5">
    <source>
        <dbReference type="Proteomes" id="UP000186004"/>
    </source>
</evidence>
<dbReference type="Gene3D" id="1.10.10.10">
    <property type="entry name" value="Winged helix-like DNA-binding domain superfamily/Winged helix DNA-binding domain"/>
    <property type="match status" value="1"/>
</dbReference>
<dbReference type="Gene3D" id="3.40.50.1360">
    <property type="match status" value="1"/>
</dbReference>
<accession>A0A1N7D8Q7</accession>
<dbReference type="PANTHER" id="PTHR30363">
    <property type="entry name" value="HTH-TYPE TRANSCRIPTIONAL REGULATOR SRLR-RELATED"/>
    <property type="match status" value="1"/>
</dbReference>
<evidence type="ECO:0000256" key="1">
    <source>
        <dbReference type="ARBA" id="ARBA00023015"/>
    </source>
</evidence>
<dbReference type="SMART" id="SM00420">
    <property type="entry name" value="HTH_DEOR"/>
    <property type="match status" value="1"/>
</dbReference>
<dbReference type="InterPro" id="IPR036390">
    <property type="entry name" value="WH_DNA-bd_sf"/>
</dbReference>
<sequence>MTSTETTPGAAAGGMADRSRRLQALLEILAARGGRLSVAEGAAALQVSEATVRRDFTALAEQQLVTRTHGGIVAGSVAYDLPVRYRYRGDRSTKERIAATAAGLVEPGSVVGLNGGTTTSATARHLAARHLAARPELAQATNRPALTVVTNALNIATEMVLRPSVRTVILGGVALPQSYELTGPLTSMVMQSLWLDVLFLGVDGFSTDGTSCHDESEAGIDALMVSRARQVVVVAGSEKLGRHSFAKICDASAVHTLVTDDAADERIVADLRTAGVTVLLA</sequence>
<keyword evidence="2" id="KW-0804">Transcription</keyword>